<dbReference type="Gene3D" id="1.10.10.10">
    <property type="entry name" value="Winged helix-like DNA-binding domain superfamily/Winged helix DNA-binding domain"/>
    <property type="match status" value="1"/>
</dbReference>
<evidence type="ECO:0000313" key="6">
    <source>
        <dbReference type="Proteomes" id="UP001500483"/>
    </source>
</evidence>
<keyword evidence="3" id="KW-0804">Transcription</keyword>
<evidence type="ECO:0000256" key="3">
    <source>
        <dbReference type="ARBA" id="ARBA00023163"/>
    </source>
</evidence>
<reference evidence="6" key="1">
    <citation type="journal article" date="2019" name="Int. J. Syst. Evol. Microbiol.">
        <title>The Global Catalogue of Microorganisms (GCM) 10K type strain sequencing project: providing services to taxonomists for standard genome sequencing and annotation.</title>
        <authorList>
            <consortium name="The Broad Institute Genomics Platform"/>
            <consortium name="The Broad Institute Genome Sequencing Center for Infectious Disease"/>
            <person name="Wu L."/>
            <person name="Ma J."/>
        </authorList>
    </citation>
    <scope>NUCLEOTIDE SEQUENCE [LARGE SCALE GENOMIC DNA]</scope>
    <source>
        <strain evidence="6">JCM 9687</strain>
    </source>
</reference>
<dbReference type="PANTHER" id="PTHR43537:SF24">
    <property type="entry name" value="GLUCONATE OPERON TRANSCRIPTIONAL REPRESSOR"/>
    <property type="match status" value="1"/>
</dbReference>
<dbReference type="PROSITE" id="PS50949">
    <property type="entry name" value="HTH_GNTR"/>
    <property type="match status" value="1"/>
</dbReference>
<dbReference type="SUPFAM" id="SSF48008">
    <property type="entry name" value="GntR ligand-binding domain-like"/>
    <property type="match status" value="1"/>
</dbReference>
<dbReference type="InterPro" id="IPR036390">
    <property type="entry name" value="WH_DNA-bd_sf"/>
</dbReference>
<dbReference type="InterPro" id="IPR008920">
    <property type="entry name" value="TF_FadR/GntR_C"/>
</dbReference>
<dbReference type="SUPFAM" id="SSF46785">
    <property type="entry name" value="Winged helix' DNA-binding domain"/>
    <property type="match status" value="1"/>
</dbReference>
<keyword evidence="2" id="KW-0238">DNA-binding</keyword>
<sequence length="244" mass="25577">MAESSPDAMAAFRLSLADAEVDPLANRTDRALSTIKRGILTNRLRPGQQLVEADIAEVLGMSKTPVREALKTLVGTGLVAFSRFKGAIVRELDADEAAAIYDLRLLLEPEAARRAVTAGFDPGPAGVALDRAVAAGEAGDNAGMSLANREFHRHLYAGCGNALLVDTLDGLKDQTALVSVSGWRTAGGWRTEADEHRGILDAAERGDADAVATALRAHIAEFVERVMPHLTGAAEPADGDTAAG</sequence>
<dbReference type="SMART" id="SM00345">
    <property type="entry name" value="HTH_GNTR"/>
    <property type="match status" value="1"/>
</dbReference>
<keyword evidence="6" id="KW-1185">Reference proteome</keyword>
<dbReference type="InterPro" id="IPR000524">
    <property type="entry name" value="Tscrpt_reg_HTH_GntR"/>
</dbReference>
<protein>
    <submittedName>
        <fullName evidence="5">GntR family transcriptional regulator</fullName>
    </submittedName>
</protein>
<proteinExistence type="predicted"/>
<comment type="caution">
    <text evidence="5">The sequence shown here is derived from an EMBL/GenBank/DDBJ whole genome shotgun (WGS) entry which is preliminary data.</text>
</comment>
<dbReference type="Proteomes" id="UP001500483">
    <property type="component" value="Unassembled WGS sequence"/>
</dbReference>
<dbReference type="SMART" id="SM00895">
    <property type="entry name" value="FCD"/>
    <property type="match status" value="1"/>
</dbReference>
<evidence type="ECO:0000313" key="5">
    <source>
        <dbReference type="EMBL" id="GAA3357610.1"/>
    </source>
</evidence>
<organism evidence="5 6">
    <name type="scientific">Saccharopolyspora gregorii</name>
    <dbReference type="NCBI Taxonomy" id="33914"/>
    <lineage>
        <taxon>Bacteria</taxon>
        <taxon>Bacillati</taxon>
        <taxon>Actinomycetota</taxon>
        <taxon>Actinomycetes</taxon>
        <taxon>Pseudonocardiales</taxon>
        <taxon>Pseudonocardiaceae</taxon>
        <taxon>Saccharopolyspora</taxon>
    </lineage>
</organism>
<dbReference type="Pfam" id="PF00392">
    <property type="entry name" value="GntR"/>
    <property type="match status" value="1"/>
</dbReference>
<keyword evidence="1" id="KW-0805">Transcription regulation</keyword>
<gene>
    <name evidence="5" type="ORF">GCM10020366_26360</name>
</gene>
<dbReference type="Gene3D" id="1.20.120.530">
    <property type="entry name" value="GntR ligand-binding domain-like"/>
    <property type="match status" value="1"/>
</dbReference>
<evidence type="ECO:0000256" key="1">
    <source>
        <dbReference type="ARBA" id="ARBA00023015"/>
    </source>
</evidence>
<dbReference type="InterPro" id="IPR011711">
    <property type="entry name" value="GntR_C"/>
</dbReference>
<evidence type="ECO:0000259" key="4">
    <source>
        <dbReference type="PROSITE" id="PS50949"/>
    </source>
</evidence>
<dbReference type="Pfam" id="PF07729">
    <property type="entry name" value="FCD"/>
    <property type="match status" value="1"/>
</dbReference>
<name>A0ABP6RSV4_9PSEU</name>
<dbReference type="PANTHER" id="PTHR43537">
    <property type="entry name" value="TRANSCRIPTIONAL REGULATOR, GNTR FAMILY"/>
    <property type="match status" value="1"/>
</dbReference>
<dbReference type="EMBL" id="BAAAYK010000038">
    <property type="protein sequence ID" value="GAA3357610.1"/>
    <property type="molecule type" value="Genomic_DNA"/>
</dbReference>
<evidence type="ECO:0000256" key="2">
    <source>
        <dbReference type="ARBA" id="ARBA00023125"/>
    </source>
</evidence>
<dbReference type="InterPro" id="IPR036388">
    <property type="entry name" value="WH-like_DNA-bd_sf"/>
</dbReference>
<accession>A0ABP6RSV4</accession>
<feature type="domain" description="HTH gntR-type" evidence="4">
    <location>
        <begin position="25"/>
        <end position="92"/>
    </location>
</feature>